<evidence type="ECO:0000256" key="1">
    <source>
        <dbReference type="SAM" id="Phobius"/>
    </source>
</evidence>
<sequence>MTHENEPTPPVPHQSMRWTEVLLHWTIFIGLMTALIGGAALLF</sequence>
<gene>
    <name evidence="2" type="ORF">SAMN05660710_01271</name>
</gene>
<accession>A0A1G5EX52</accession>
<dbReference type="EMBL" id="FMVT01000003">
    <property type="protein sequence ID" value="SCY31537.1"/>
    <property type="molecule type" value="Genomic_DNA"/>
</dbReference>
<name>A0A1G5EX52_9RHOB</name>
<dbReference type="AlphaFoldDB" id="A0A1G5EX52"/>
<evidence type="ECO:0000313" key="2">
    <source>
        <dbReference type="EMBL" id="SCY31537.1"/>
    </source>
</evidence>
<keyword evidence="1" id="KW-1133">Transmembrane helix</keyword>
<feature type="transmembrane region" description="Helical" evidence="1">
    <location>
        <begin position="22"/>
        <end position="42"/>
    </location>
</feature>
<keyword evidence="1" id="KW-0472">Membrane</keyword>
<keyword evidence="3" id="KW-1185">Reference proteome</keyword>
<evidence type="ECO:0000313" key="3">
    <source>
        <dbReference type="Proteomes" id="UP000199502"/>
    </source>
</evidence>
<dbReference type="Proteomes" id="UP000199502">
    <property type="component" value="Unassembled WGS sequence"/>
</dbReference>
<proteinExistence type="predicted"/>
<dbReference type="RefSeq" id="WP_281179920.1">
    <property type="nucleotide sequence ID" value="NZ_FMVT01000003.1"/>
</dbReference>
<reference evidence="2 3" key="1">
    <citation type="submission" date="2016-10" db="EMBL/GenBank/DDBJ databases">
        <authorList>
            <person name="de Groot N.N."/>
        </authorList>
    </citation>
    <scope>NUCLEOTIDE SEQUENCE [LARGE SCALE GENOMIC DNA]</scope>
    <source>
        <strain evidence="2 3">CGMCC 1.8925</strain>
    </source>
</reference>
<organism evidence="2 3">
    <name type="scientific">Paracoccus tibetensis</name>
    <dbReference type="NCBI Taxonomy" id="336292"/>
    <lineage>
        <taxon>Bacteria</taxon>
        <taxon>Pseudomonadati</taxon>
        <taxon>Pseudomonadota</taxon>
        <taxon>Alphaproteobacteria</taxon>
        <taxon>Rhodobacterales</taxon>
        <taxon>Paracoccaceae</taxon>
        <taxon>Paracoccus</taxon>
    </lineage>
</organism>
<protein>
    <submittedName>
        <fullName evidence="2">Uncharacterized protein</fullName>
    </submittedName>
</protein>
<keyword evidence="1" id="KW-0812">Transmembrane</keyword>